<dbReference type="RefSeq" id="WP_013798426.1">
    <property type="nucleotide sequence ID" value="NC_015562.1"/>
</dbReference>
<dbReference type="KEGG" id="mig:Metig_0261"/>
<gene>
    <name evidence="6" type="ordered locus">Metig_0261</name>
</gene>
<dbReference type="InterPro" id="IPR008201">
    <property type="entry name" value="HepT-like"/>
</dbReference>
<dbReference type="InterPro" id="IPR051813">
    <property type="entry name" value="HepT_RNase_toxin"/>
</dbReference>
<dbReference type="GO" id="GO:0016787">
    <property type="term" value="F:hydrolase activity"/>
    <property type="evidence" value="ECO:0007669"/>
    <property type="project" value="UniProtKB-KW"/>
</dbReference>
<evidence type="ECO:0000256" key="3">
    <source>
        <dbReference type="ARBA" id="ARBA00022722"/>
    </source>
</evidence>
<keyword evidence="4" id="KW-0547">Nucleotide-binding</keyword>
<keyword evidence="1" id="KW-0597">Phosphoprotein</keyword>
<sequence length="95" mass="11571">MSKRDVKAFLWDILKSIEKIEKWTKNVEFDEFVENELLQDAIIRNLEIIGEASKYIPENIRDKYSQIPWKRIIGFRNILIHKYFGIDYETTWVYN</sequence>
<protein>
    <recommendedName>
        <fullName evidence="8">DUF86 domain-containing protein</fullName>
    </recommendedName>
</protein>
<dbReference type="GO" id="GO:0110001">
    <property type="term" value="C:toxin-antitoxin complex"/>
    <property type="evidence" value="ECO:0007669"/>
    <property type="project" value="InterPro"/>
</dbReference>
<keyword evidence="2" id="KW-1277">Toxin-antitoxin system</keyword>
<evidence type="ECO:0000313" key="7">
    <source>
        <dbReference type="Proteomes" id="UP000009227"/>
    </source>
</evidence>
<dbReference type="PANTHER" id="PTHR34139">
    <property type="entry name" value="UPF0331 PROTEIN MJ0127"/>
    <property type="match status" value="1"/>
</dbReference>
<reference evidence="6 7" key="1">
    <citation type="submission" date="2011-05" db="EMBL/GenBank/DDBJ databases">
        <title>Complete sequence of Methanotorris igneus Kol 5.</title>
        <authorList>
            <consortium name="US DOE Joint Genome Institute"/>
            <person name="Lucas S."/>
            <person name="Han J."/>
            <person name="Lapidus A."/>
            <person name="Cheng J.-F."/>
            <person name="Goodwin L."/>
            <person name="Pitluck S."/>
            <person name="Peters L."/>
            <person name="Mikhailova N."/>
            <person name="Chertkov O."/>
            <person name="Han C."/>
            <person name="Tapia R."/>
            <person name="Land M."/>
            <person name="Hauser L."/>
            <person name="Kyrpides N."/>
            <person name="Ivanova N."/>
            <person name="Pagani I."/>
            <person name="Sieprawska-Lupa M."/>
            <person name="Whitman W."/>
            <person name="Woyke T."/>
        </authorList>
    </citation>
    <scope>NUCLEOTIDE SEQUENCE [LARGE SCALE GENOMIC DNA]</scope>
    <source>
        <strain evidence="7">DSM 5666 / JCM 11834 / Kol 5</strain>
    </source>
</reference>
<evidence type="ECO:0000256" key="4">
    <source>
        <dbReference type="ARBA" id="ARBA00022741"/>
    </source>
</evidence>
<dbReference type="PANTHER" id="PTHR34139:SF1">
    <property type="entry name" value="RNASE MJ1380-RELATED"/>
    <property type="match status" value="1"/>
</dbReference>
<accession>F6BAC7</accession>
<evidence type="ECO:0000256" key="5">
    <source>
        <dbReference type="ARBA" id="ARBA00022801"/>
    </source>
</evidence>
<dbReference type="GeneID" id="10643096"/>
<dbReference type="OrthoDB" id="318716at2157"/>
<organism evidence="7">
    <name type="scientific">Methanotorris igneus (strain DSM 5666 / JCM 11834 / Kol 5)</name>
    <dbReference type="NCBI Taxonomy" id="880724"/>
    <lineage>
        <taxon>Archaea</taxon>
        <taxon>Methanobacteriati</taxon>
        <taxon>Methanobacteriota</taxon>
        <taxon>Methanomada group</taxon>
        <taxon>Methanococci</taxon>
        <taxon>Methanococcales</taxon>
        <taxon>Methanocaldococcaceae</taxon>
        <taxon>Methanotorris</taxon>
    </lineage>
</organism>
<keyword evidence="7" id="KW-1185">Reference proteome</keyword>
<evidence type="ECO:0000256" key="1">
    <source>
        <dbReference type="ARBA" id="ARBA00022553"/>
    </source>
</evidence>
<evidence type="ECO:0000313" key="6">
    <source>
        <dbReference type="EMBL" id="AEF95817.1"/>
    </source>
</evidence>
<dbReference type="Pfam" id="PF01934">
    <property type="entry name" value="HepT-like"/>
    <property type="match status" value="1"/>
</dbReference>
<evidence type="ECO:0000256" key="2">
    <source>
        <dbReference type="ARBA" id="ARBA00022649"/>
    </source>
</evidence>
<dbReference type="STRING" id="880724.Metig_0261"/>
<name>F6BAC7_METIK</name>
<proteinExistence type="predicted"/>
<keyword evidence="5" id="KW-0378">Hydrolase</keyword>
<dbReference type="HOGENOM" id="CLU_142825_4_0_2"/>
<dbReference type="GO" id="GO:0004540">
    <property type="term" value="F:RNA nuclease activity"/>
    <property type="evidence" value="ECO:0007669"/>
    <property type="project" value="InterPro"/>
</dbReference>
<keyword evidence="3" id="KW-0540">Nuclease</keyword>
<dbReference type="Proteomes" id="UP000009227">
    <property type="component" value="Chromosome"/>
</dbReference>
<dbReference type="AlphaFoldDB" id="F6BAC7"/>
<dbReference type="EMBL" id="CP002737">
    <property type="protein sequence ID" value="AEF95817.1"/>
    <property type="molecule type" value="Genomic_DNA"/>
</dbReference>
<evidence type="ECO:0008006" key="8">
    <source>
        <dbReference type="Google" id="ProtNLM"/>
    </source>
</evidence>
<dbReference type="GO" id="GO:0000166">
    <property type="term" value="F:nucleotide binding"/>
    <property type="evidence" value="ECO:0007669"/>
    <property type="project" value="UniProtKB-KW"/>
</dbReference>